<dbReference type="InterPro" id="IPR000834">
    <property type="entry name" value="Peptidase_M14"/>
</dbReference>
<comment type="cofactor">
    <cofactor evidence="1">
        <name>Zn(2+)</name>
        <dbReference type="ChEBI" id="CHEBI:29105"/>
    </cofactor>
</comment>
<comment type="similarity">
    <text evidence="2 10">Belongs to the peptidase M14 family.</text>
</comment>
<proteinExistence type="inferred from homology"/>
<name>A0AAV2QPM4_MEGNR</name>
<comment type="caution">
    <text evidence="13">The sequence shown here is derived from an EMBL/GenBank/DDBJ whole genome shotgun (WGS) entry which is preliminary data.</text>
</comment>
<evidence type="ECO:0000256" key="11">
    <source>
        <dbReference type="SAM" id="SignalP"/>
    </source>
</evidence>
<dbReference type="Pfam" id="PF00246">
    <property type="entry name" value="Peptidase_M14"/>
    <property type="match status" value="1"/>
</dbReference>
<feature type="active site" description="Proton donor/acceptor" evidence="10">
    <location>
        <position position="398"/>
    </location>
</feature>
<evidence type="ECO:0000256" key="10">
    <source>
        <dbReference type="PROSITE-ProRule" id="PRU01379"/>
    </source>
</evidence>
<dbReference type="GO" id="GO:0006508">
    <property type="term" value="P:proteolysis"/>
    <property type="evidence" value="ECO:0007669"/>
    <property type="project" value="UniProtKB-KW"/>
</dbReference>
<keyword evidence="3" id="KW-0121">Carboxypeptidase</keyword>
<keyword evidence="8" id="KW-0862">Zinc</keyword>
<feature type="non-terminal residue" evidence="13">
    <location>
        <position position="1"/>
    </location>
</feature>
<gene>
    <name evidence="13" type="ORF">MNOR_LOCUS13978</name>
</gene>
<dbReference type="InterPro" id="IPR057247">
    <property type="entry name" value="CARBOXYPEPT_ZN_2"/>
</dbReference>
<dbReference type="SUPFAM" id="SSF53187">
    <property type="entry name" value="Zn-dependent exopeptidases"/>
    <property type="match status" value="1"/>
</dbReference>
<dbReference type="SUPFAM" id="SSF54897">
    <property type="entry name" value="Protease propeptides/inhibitors"/>
    <property type="match status" value="1"/>
</dbReference>
<feature type="domain" description="Peptidase M14" evidence="12">
    <location>
        <begin position="131"/>
        <end position="432"/>
    </location>
</feature>
<evidence type="ECO:0000256" key="5">
    <source>
        <dbReference type="ARBA" id="ARBA00022723"/>
    </source>
</evidence>
<sequence>VRMLLVLIGFMVALSNGRELPSPHLSLQGHQIWQLNKASQEIVQRMELEGLVDILDHSTGQTIAVAPCNMNDVTRMLQEHGVEAKVSVPDLQQFLENRDAEDLAQQQRERELSGRAGTCTQSKCPTPLTDDWMTFQQMGYYLEHISQSYPDRVTVSSVGKSHENRDIWMVHIKSGGCNPTRKERMAWWAQKPKAIWLEGGMHAREWISPSVCLQMIDRFINDCATTRLYDVYVAPMANPDGYEYSRTNNRLQRKNRARNGGSSCRGVDLNRNWDYKWGVVGTSSNPCSEVYKGSNPFSEPETRSLSNAMKQIKDLELYISFHSYSQVLLYPWGWTTGQTSPDTEEMERMAKVFTDTATARHGTYYYHTNSATGFYPAAGCSDDWVKGSLGVKYSYTLELRDRGNYGFSLPRNQILPTGQEVWDGLKMLLAAIRPNKVIPH</sequence>
<dbReference type="Proteomes" id="UP001497623">
    <property type="component" value="Unassembled WGS sequence"/>
</dbReference>
<dbReference type="PROSITE" id="PS00132">
    <property type="entry name" value="CARBOXYPEPT_ZN_1"/>
    <property type="match status" value="1"/>
</dbReference>
<dbReference type="EMBL" id="CAXKWB010008228">
    <property type="protein sequence ID" value="CAL4090209.1"/>
    <property type="molecule type" value="Genomic_DNA"/>
</dbReference>
<dbReference type="InterPro" id="IPR057246">
    <property type="entry name" value="CARBOXYPEPT_ZN_1"/>
</dbReference>
<evidence type="ECO:0000256" key="3">
    <source>
        <dbReference type="ARBA" id="ARBA00022645"/>
    </source>
</evidence>
<dbReference type="Gene3D" id="3.40.630.10">
    <property type="entry name" value="Zn peptidases"/>
    <property type="match status" value="1"/>
</dbReference>
<evidence type="ECO:0000256" key="8">
    <source>
        <dbReference type="ARBA" id="ARBA00022833"/>
    </source>
</evidence>
<dbReference type="PRINTS" id="PR00765">
    <property type="entry name" value="CRBOXYPTASEA"/>
</dbReference>
<keyword evidence="7" id="KW-0378">Hydrolase</keyword>
<feature type="signal peptide" evidence="11">
    <location>
        <begin position="1"/>
        <end position="17"/>
    </location>
</feature>
<organism evidence="13 14">
    <name type="scientific">Meganyctiphanes norvegica</name>
    <name type="common">Northern krill</name>
    <name type="synonym">Thysanopoda norvegica</name>
    <dbReference type="NCBI Taxonomy" id="48144"/>
    <lineage>
        <taxon>Eukaryota</taxon>
        <taxon>Metazoa</taxon>
        <taxon>Ecdysozoa</taxon>
        <taxon>Arthropoda</taxon>
        <taxon>Crustacea</taxon>
        <taxon>Multicrustacea</taxon>
        <taxon>Malacostraca</taxon>
        <taxon>Eumalacostraca</taxon>
        <taxon>Eucarida</taxon>
        <taxon>Euphausiacea</taxon>
        <taxon>Euphausiidae</taxon>
        <taxon>Meganyctiphanes</taxon>
    </lineage>
</organism>
<evidence type="ECO:0000256" key="6">
    <source>
        <dbReference type="ARBA" id="ARBA00022729"/>
    </source>
</evidence>
<accession>A0AAV2QPM4</accession>
<dbReference type="GO" id="GO:0004181">
    <property type="term" value="F:metallocarboxypeptidase activity"/>
    <property type="evidence" value="ECO:0007669"/>
    <property type="project" value="InterPro"/>
</dbReference>
<evidence type="ECO:0000256" key="4">
    <source>
        <dbReference type="ARBA" id="ARBA00022670"/>
    </source>
</evidence>
<dbReference type="PANTHER" id="PTHR11705:SF143">
    <property type="entry name" value="SLL0236 PROTEIN"/>
    <property type="match status" value="1"/>
</dbReference>
<feature type="chain" id="PRO_5044022121" description="Peptidase M14 domain-containing protein" evidence="11">
    <location>
        <begin position="18"/>
        <end position="440"/>
    </location>
</feature>
<dbReference type="PROSITE" id="PS52035">
    <property type="entry name" value="PEPTIDASE_M14"/>
    <property type="match status" value="1"/>
</dbReference>
<reference evidence="13 14" key="1">
    <citation type="submission" date="2024-05" db="EMBL/GenBank/DDBJ databases">
        <authorList>
            <person name="Wallberg A."/>
        </authorList>
    </citation>
    <scope>NUCLEOTIDE SEQUENCE [LARGE SCALE GENOMIC DNA]</scope>
</reference>
<evidence type="ECO:0000256" key="9">
    <source>
        <dbReference type="ARBA" id="ARBA00023049"/>
    </source>
</evidence>
<dbReference type="GO" id="GO:0008270">
    <property type="term" value="F:zinc ion binding"/>
    <property type="evidence" value="ECO:0007669"/>
    <property type="project" value="InterPro"/>
</dbReference>
<keyword evidence="6 11" id="KW-0732">Signal</keyword>
<dbReference type="PANTHER" id="PTHR11705">
    <property type="entry name" value="PROTEASE FAMILY M14 CARBOXYPEPTIDASE A,B"/>
    <property type="match status" value="1"/>
</dbReference>
<evidence type="ECO:0000256" key="7">
    <source>
        <dbReference type="ARBA" id="ARBA00022801"/>
    </source>
</evidence>
<evidence type="ECO:0000313" key="14">
    <source>
        <dbReference type="Proteomes" id="UP001497623"/>
    </source>
</evidence>
<keyword evidence="14" id="KW-1185">Reference proteome</keyword>
<dbReference type="CDD" id="cd03860">
    <property type="entry name" value="M14_CP_A-B_like"/>
    <property type="match status" value="1"/>
</dbReference>
<keyword evidence="4" id="KW-0645">Protease</keyword>
<dbReference type="SMART" id="SM00631">
    <property type="entry name" value="Zn_pept"/>
    <property type="match status" value="1"/>
</dbReference>
<evidence type="ECO:0000313" key="13">
    <source>
        <dbReference type="EMBL" id="CAL4090209.1"/>
    </source>
</evidence>
<keyword evidence="5" id="KW-0479">Metal-binding</keyword>
<evidence type="ECO:0000259" key="12">
    <source>
        <dbReference type="PROSITE" id="PS52035"/>
    </source>
</evidence>
<dbReference type="AlphaFoldDB" id="A0AAV2QPM4"/>
<evidence type="ECO:0000256" key="1">
    <source>
        <dbReference type="ARBA" id="ARBA00001947"/>
    </source>
</evidence>
<dbReference type="GO" id="GO:0005615">
    <property type="term" value="C:extracellular space"/>
    <property type="evidence" value="ECO:0007669"/>
    <property type="project" value="TreeGrafter"/>
</dbReference>
<evidence type="ECO:0000256" key="2">
    <source>
        <dbReference type="ARBA" id="ARBA00005988"/>
    </source>
</evidence>
<dbReference type="FunFam" id="3.40.630.10:FF:000084">
    <property type="entry name" value="Carboxypeptidase B2"/>
    <property type="match status" value="1"/>
</dbReference>
<protein>
    <recommendedName>
        <fullName evidence="12">Peptidase M14 domain-containing protein</fullName>
    </recommendedName>
</protein>
<keyword evidence="9" id="KW-0482">Metalloprotease</keyword>
<dbReference type="PROSITE" id="PS00133">
    <property type="entry name" value="CARBOXYPEPT_ZN_2"/>
    <property type="match status" value="1"/>
</dbReference>